<evidence type="ECO:0000313" key="3">
    <source>
        <dbReference type="Proteomes" id="UP000291213"/>
    </source>
</evidence>
<organism evidence="2 3">
    <name type="scientific">Aeropyrum pernix</name>
    <dbReference type="NCBI Taxonomy" id="56636"/>
    <lineage>
        <taxon>Archaea</taxon>
        <taxon>Thermoproteota</taxon>
        <taxon>Thermoprotei</taxon>
        <taxon>Desulfurococcales</taxon>
        <taxon>Desulfurococcaceae</taxon>
        <taxon>Aeropyrum</taxon>
    </lineage>
</organism>
<sequence length="217" mass="23412">MRFSPRTSLVNYAIDPYKKSRFILSLPKWRIRFLIIFAGFLTLFLPASGMFRLGSSLEASISVFPSLIAPSLPALAVSLGRVIIVLDTPLLLLGIIVGMFLSLNITLIQYLNSQDCDCRVELGEAYREGLEGGKLTLFRTIVSTAIPLISASSCCIGILPVALSAAGLGLGAISFVLVLTKFWIPIAAGSLLLLHHNTYVLAKRIQGSTGLRLGSFV</sequence>
<dbReference type="Proteomes" id="UP000291213">
    <property type="component" value="Unassembled WGS sequence"/>
</dbReference>
<proteinExistence type="predicted"/>
<feature type="transmembrane region" description="Helical" evidence="1">
    <location>
        <begin position="31"/>
        <end position="51"/>
    </location>
</feature>
<keyword evidence="1" id="KW-0472">Membrane</keyword>
<protein>
    <submittedName>
        <fullName evidence="2">Uncharacterized protein</fullName>
    </submittedName>
</protein>
<dbReference type="AlphaFoldDB" id="A0A401HC86"/>
<reference evidence="2 3" key="1">
    <citation type="submission" date="2017-02" db="EMBL/GenBank/DDBJ databases">
        <title>isolation and characterization of a novel temperate virus Aeropyrum globular virus 1 infecting hyperthermophilic archaeon Aeropyrum.</title>
        <authorList>
            <person name="Yumiya M."/>
            <person name="Yoshida T."/>
            <person name="Sako Y."/>
        </authorList>
    </citation>
    <scope>NUCLEOTIDE SEQUENCE [LARGE SCALE GENOMIC DNA]</scope>
    <source>
        <strain evidence="2 3">YK1-12-2013</strain>
    </source>
</reference>
<name>A0A401HC86_AERPX</name>
<evidence type="ECO:0000256" key="1">
    <source>
        <dbReference type="SAM" id="Phobius"/>
    </source>
</evidence>
<feature type="transmembrane region" description="Helical" evidence="1">
    <location>
        <begin position="63"/>
        <end position="84"/>
    </location>
</feature>
<feature type="transmembrane region" description="Helical" evidence="1">
    <location>
        <begin position="137"/>
        <end position="162"/>
    </location>
</feature>
<dbReference type="RefSeq" id="WP_131160861.1">
    <property type="nucleotide sequence ID" value="NZ_BDMD01000141.1"/>
</dbReference>
<evidence type="ECO:0000313" key="2">
    <source>
        <dbReference type="EMBL" id="GBF09968.1"/>
    </source>
</evidence>
<accession>A0A401HC86</accession>
<keyword evidence="1" id="KW-0812">Transmembrane</keyword>
<gene>
    <name evidence="2" type="ORF">apy_16930</name>
</gene>
<comment type="caution">
    <text evidence="2">The sequence shown here is derived from an EMBL/GenBank/DDBJ whole genome shotgun (WGS) entry which is preliminary data.</text>
</comment>
<feature type="transmembrane region" description="Helical" evidence="1">
    <location>
        <begin position="90"/>
        <end position="111"/>
    </location>
</feature>
<dbReference type="EMBL" id="BDMD01000141">
    <property type="protein sequence ID" value="GBF09968.1"/>
    <property type="molecule type" value="Genomic_DNA"/>
</dbReference>
<feature type="transmembrane region" description="Helical" evidence="1">
    <location>
        <begin position="168"/>
        <end position="194"/>
    </location>
</feature>
<keyword evidence="1" id="KW-1133">Transmembrane helix</keyword>